<dbReference type="InterPro" id="IPR012938">
    <property type="entry name" value="Glc/Sorbosone_DH"/>
</dbReference>
<sequence length="405" mass="43487">MSSFRVRALLVGGSAIAIAACASAQNQTVLADAEPMSVKGTQGTVLTAEPLETFDGAWAMAFLPDGRALVTEQDGDLWLLDKTGAKAGKISNVPTVTPRGQGGLGDIIVHPDFASNGIVFISYVERDAENDELSGAAVERAKLMLTEDGGSLLERDIIWRQSPKVKGNGHYGHRLVIGVDGHLFITSGERQKFTPAQNMAMNLGKVIRINQDGSVPEDNPFYGNGAAADQVWSLGHRNPLGIAFDGDGQLWAVEMGPKGGDELNLIVRSENYGYPHVSEGDHYSGKSIASHKSNPIYENPAIAWNPVISPAGLIFYNGEMFADWQGNAFIGGLSSKALIRVSFETEKTDNLGQPPKPSQTEPVASEAERYEWGKRIREVEQGPDGALYVLEDEDGGRLVRLTPGA</sequence>
<dbReference type="STRING" id="1280941.HY2_04395"/>
<dbReference type="PROSITE" id="PS51257">
    <property type="entry name" value="PROKAR_LIPOPROTEIN"/>
    <property type="match status" value="1"/>
</dbReference>
<dbReference type="RefSeq" id="WP_034828650.1">
    <property type="nucleotide sequence ID" value="NZ_AWFA01000056.1"/>
</dbReference>
<evidence type="ECO:0000259" key="1">
    <source>
        <dbReference type="Pfam" id="PF07995"/>
    </source>
</evidence>
<dbReference type="SUPFAM" id="SSF50952">
    <property type="entry name" value="Soluble quinoprotein glucose dehydrogenase"/>
    <property type="match status" value="1"/>
</dbReference>
<dbReference type="InterPro" id="IPR011041">
    <property type="entry name" value="Quinoprot_gluc/sorb_DH_b-prop"/>
</dbReference>
<feature type="domain" description="Glucose/Sorbosone dehydrogenase" evidence="1">
    <location>
        <begin position="55"/>
        <end position="400"/>
    </location>
</feature>
<reference evidence="2 3" key="1">
    <citation type="submission" date="2013-04" db="EMBL/GenBank/DDBJ databases">
        <title>Hyphomonas sp. T24B3 Genome Sequencing.</title>
        <authorList>
            <person name="Lai Q."/>
            <person name="Shao Z."/>
        </authorList>
    </citation>
    <scope>NUCLEOTIDE SEQUENCE [LARGE SCALE GENOMIC DNA]</scope>
    <source>
        <strain evidence="2 3">T24B3</strain>
    </source>
</reference>
<accession>A0A062TU35</accession>
<dbReference type="InterPro" id="IPR011042">
    <property type="entry name" value="6-blade_b-propeller_TolB-like"/>
</dbReference>
<dbReference type="AlphaFoldDB" id="A0A062TU35"/>
<evidence type="ECO:0000313" key="2">
    <source>
        <dbReference type="EMBL" id="RAN31274.1"/>
    </source>
</evidence>
<name>A0A062TU35_9PROT</name>
<gene>
    <name evidence="2" type="ORF">HY3_04090</name>
</gene>
<dbReference type="OrthoDB" id="9770043at2"/>
<keyword evidence="3" id="KW-1185">Reference proteome</keyword>
<comment type="caution">
    <text evidence="2">The sequence shown here is derived from an EMBL/GenBank/DDBJ whole genome shotgun (WGS) entry which is preliminary data.</text>
</comment>
<dbReference type="Proteomes" id="UP000249123">
    <property type="component" value="Unassembled WGS sequence"/>
</dbReference>
<dbReference type="EMBL" id="AWFB01000056">
    <property type="protein sequence ID" value="RAN31274.1"/>
    <property type="molecule type" value="Genomic_DNA"/>
</dbReference>
<protein>
    <recommendedName>
        <fullName evidence="1">Glucose/Sorbosone dehydrogenase domain-containing protein</fullName>
    </recommendedName>
</protein>
<dbReference type="PANTHER" id="PTHR19328">
    <property type="entry name" value="HEDGEHOG-INTERACTING PROTEIN"/>
    <property type="match status" value="1"/>
</dbReference>
<evidence type="ECO:0000313" key="3">
    <source>
        <dbReference type="Proteomes" id="UP000249123"/>
    </source>
</evidence>
<dbReference type="Gene3D" id="2.120.10.30">
    <property type="entry name" value="TolB, C-terminal domain"/>
    <property type="match status" value="1"/>
</dbReference>
<dbReference type="eggNOG" id="COG2133">
    <property type="taxonomic scope" value="Bacteria"/>
</dbReference>
<organism evidence="2 3">
    <name type="scientific">Hyphomonas pacifica</name>
    <dbReference type="NCBI Taxonomy" id="1280941"/>
    <lineage>
        <taxon>Bacteria</taxon>
        <taxon>Pseudomonadati</taxon>
        <taxon>Pseudomonadota</taxon>
        <taxon>Alphaproteobacteria</taxon>
        <taxon>Hyphomonadales</taxon>
        <taxon>Hyphomonadaceae</taxon>
        <taxon>Hyphomonas</taxon>
    </lineage>
</organism>
<proteinExistence type="predicted"/>
<dbReference type="PANTHER" id="PTHR19328:SF75">
    <property type="entry name" value="ALDOSE SUGAR DEHYDROGENASE YLII"/>
    <property type="match status" value="1"/>
</dbReference>
<dbReference type="Pfam" id="PF07995">
    <property type="entry name" value="GSDH"/>
    <property type="match status" value="1"/>
</dbReference>